<evidence type="ECO:0000313" key="3">
    <source>
        <dbReference type="Proteomes" id="UP000198929"/>
    </source>
</evidence>
<protein>
    <submittedName>
        <fullName evidence="2">Uncharacterized protein</fullName>
    </submittedName>
</protein>
<proteinExistence type="predicted"/>
<feature type="transmembrane region" description="Helical" evidence="1">
    <location>
        <begin position="60"/>
        <end position="78"/>
    </location>
</feature>
<name>A0A1H9U623_9CORY</name>
<dbReference type="STRING" id="1121357.SAMN05661109_01689"/>
<dbReference type="Proteomes" id="UP000198929">
    <property type="component" value="Unassembled WGS sequence"/>
</dbReference>
<keyword evidence="1" id="KW-0812">Transmembrane</keyword>
<reference evidence="3" key="1">
    <citation type="submission" date="2016-10" db="EMBL/GenBank/DDBJ databases">
        <authorList>
            <person name="Varghese N."/>
            <person name="Submissions S."/>
        </authorList>
    </citation>
    <scope>NUCLEOTIDE SEQUENCE [LARGE SCALE GENOMIC DNA]</scope>
    <source>
        <strain evidence="3">DSM 20524</strain>
    </source>
</reference>
<organism evidence="2 3">
    <name type="scientific">Corynebacterium cystitidis DSM 20524</name>
    <dbReference type="NCBI Taxonomy" id="1121357"/>
    <lineage>
        <taxon>Bacteria</taxon>
        <taxon>Bacillati</taxon>
        <taxon>Actinomycetota</taxon>
        <taxon>Actinomycetes</taxon>
        <taxon>Mycobacteriales</taxon>
        <taxon>Corynebacteriaceae</taxon>
        <taxon>Corynebacterium</taxon>
    </lineage>
</organism>
<keyword evidence="3" id="KW-1185">Reference proteome</keyword>
<dbReference type="EMBL" id="FOGQ01000007">
    <property type="protein sequence ID" value="SES05030.1"/>
    <property type="molecule type" value="Genomic_DNA"/>
</dbReference>
<accession>A0A1H9U623</accession>
<dbReference type="AlphaFoldDB" id="A0A1H9U623"/>
<keyword evidence="1" id="KW-1133">Transmembrane helix</keyword>
<evidence type="ECO:0000256" key="1">
    <source>
        <dbReference type="SAM" id="Phobius"/>
    </source>
</evidence>
<keyword evidence="1" id="KW-0472">Membrane</keyword>
<sequence>MLYRGKDMQDSKDLPRQTSAATVRKYLLISAGILSAGFVGSCALMLWLTDIGFVHFTTQFLRYVVPGLTPVVAALALYSTFMSLDQKRDTDERNRYYSQLQWAIDKVEKADDPETKAQMVGFVTAILQSRLIAEEERPFAEKVGNYVAFVENDIRREIENKLAEQDRASREVEHRGRLTSSLIKLWRRGSR</sequence>
<feature type="transmembrane region" description="Helical" evidence="1">
    <location>
        <begin position="26"/>
        <end position="48"/>
    </location>
</feature>
<gene>
    <name evidence="2" type="ORF">SAMN05661109_01689</name>
</gene>
<evidence type="ECO:0000313" key="2">
    <source>
        <dbReference type="EMBL" id="SES05030.1"/>
    </source>
</evidence>